<dbReference type="Proteomes" id="UP000283426">
    <property type="component" value="Unassembled WGS sequence"/>
</dbReference>
<dbReference type="OMA" id="RKVPDIN"/>
<comment type="subcellular location">
    <subcellularLocation>
        <location evidence="1">Cell membrane</location>
        <topology evidence="1">Single-pass membrane protein</topology>
    </subcellularLocation>
    <subcellularLocation>
        <location evidence="7">Cell membrane</location>
        <topology evidence="7">Single-pass type II membrane protein</topology>
    </subcellularLocation>
</comment>
<dbReference type="EMBL" id="JAKNDN010000001">
    <property type="protein sequence ID" value="MCG4958312.1"/>
    <property type="molecule type" value="Genomic_DNA"/>
</dbReference>
<protein>
    <submittedName>
        <fullName evidence="11">Biopolymer transporter ExbD</fullName>
    </submittedName>
</protein>
<evidence type="ECO:0000313" key="10">
    <source>
        <dbReference type="EMBL" id="RGV18357.1"/>
    </source>
</evidence>
<dbReference type="PANTHER" id="PTHR30558:SF3">
    <property type="entry name" value="BIOPOLYMER TRANSPORT PROTEIN EXBD-RELATED"/>
    <property type="match status" value="1"/>
</dbReference>
<comment type="caution">
    <text evidence="11">The sequence shown here is derived from an EMBL/GenBank/DDBJ whole genome shotgun (WGS) entry which is preliminary data.</text>
</comment>
<evidence type="ECO:0000256" key="5">
    <source>
        <dbReference type="ARBA" id="ARBA00022989"/>
    </source>
</evidence>
<dbReference type="RefSeq" id="WP_013612992.1">
    <property type="nucleotide sequence ID" value="NZ_BAABYK010000001.1"/>
</dbReference>
<keyword evidence="3" id="KW-1003">Cell membrane</keyword>
<dbReference type="AlphaFoldDB" id="A0A3D4Z7N7"/>
<evidence type="ECO:0000313" key="12">
    <source>
        <dbReference type="Proteomes" id="UP000283426"/>
    </source>
</evidence>
<evidence type="ECO:0000256" key="1">
    <source>
        <dbReference type="ARBA" id="ARBA00004162"/>
    </source>
</evidence>
<reference evidence="8" key="2">
    <citation type="submission" date="2022-01" db="EMBL/GenBank/DDBJ databases">
        <title>Collection of gut derived symbiotic bacterial strains cultured from healthy donors.</title>
        <authorList>
            <person name="Lin H."/>
            <person name="Kohout C."/>
            <person name="Waligurski E."/>
            <person name="Pamer E.G."/>
        </authorList>
    </citation>
    <scope>NUCLEOTIDE SEQUENCE</scope>
    <source>
        <strain evidence="8">DFI.1.149</strain>
    </source>
</reference>
<dbReference type="EMBL" id="QRYW01000059">
    <property type="protein sequence ID" value="RGV18357.1"/>
    <property type="molecule type" value="Genomic_DNA"/>
</dbReference>
<dbReference type="InterPro" id="IPR003400">
    <property type="entry name" value="ExbD"/>
</dbReference>
<dbReference type="Proteomes" id="UP000284434">
    <property type="component" value="Unassembled WGS sequence"/>
</dbReference>
<dbReference type="GO" id="GO:0015031">
    <property type="term" value="P:protein transport"/>
    <property type="evidence" value="ECO:0007669"/>
    <property type="project" value="UniProtKB-KW"/>
</dbReference>
<gene>
    <name evidence="10" type="ORF">DWW24_20055</name>
    <name evidence="11" type="ORF">DXA53_00355</name>
    <name evidence="8" type="ORF">L0P03_00365</name>
    <name evidence="9" type="ORF">PN645_03220</name>
</gene>
<dbReference type="PANTHER" id="PTHR30558">
    <property type="entry name" value="EXBD MEMBRANE COMPONENT OF PMF-DRIVEN MACROMOLECULE IMPORT SYSTEM"/>
    <property type="match status" value="1"/>
</dbReference>
<evidence type="ECO:0000256" key="7">
    <source>
        <dbReference type="RuleBase" id="RU003879"/>
    </source>
</evidence>
<dbReference type="GO" id="GO:0022857">
    <property type="term" value="F:transmembrane transporter activity"/>
    <property type="evidence" value="ECO:0007669"/>
    <property type="project" value="InterPro"/>
</dbReference>
<name>A0A3D4Z7N7_9BACT</name>
<reference evidence="12 13" key="1">
    <citation type="submission" date="2018-08" db="EMBL/GenBank/DDBJ databases">
        <title>A genome reference for cultivated species of the human gut microbiota.</title>
        <authorList>
            <person name="Zou Y."/>
            <person name="Xue W."/>
            <person name="Luo G."/>
        </authorList>
    </citation>
    <scope>NUCLEOTIDE SEQUENCE [LARGE SCALE GENOMIC DNA]</scope>
    <source>
        <strain evidence="10 12">AF14-6AC</strain>
        <strain evidence="11 13">OF03-11</strain>
    </source>
</reference>
<reference evidence="9" key="3">
    <citation type="submission" date="2023-01" db="EMBL/GenBank/DDBJ databases">
        <title>Human gut microbiome strain richness.</title>
        <authorList>
            <person name="Chen-Liaw A."/>
        </authorList>
    </citation>
    <scope>NUCLEOTIDE SEQUENCE</scope>
    <source>
        <strain evidence="9">RTP21484st1_B7_RTP21484_190118</strain>
    </source>
</reference>
<comment type="similarity">
    <text evidence="2 7">Belongs to the ExbD/TolR family.</text>
</comment>
<dbReference type="EMBL" id="JAQMRD010000003">
    <property type="protein sequence ID" value="MDB9222015.1"/>
    <property type="molecule type" value="Genomic_DNA"/>
</dbReference>
<evidence type="ECO:0000256" key="3">
    <source>
        <dbReference type="ARBA" id="ARBA00022475"/>
    </source>
</evidence>
<keyword evidence="6" id="KW-0472">Membrane</keyword>
<keyword evidence="7" id="KW-0813">Transport</keyword>
<dbReference type="EMBL" id="QSCO01000001">
    <property type="protein sequence ID" value="RGY09786.1"/>
    <property type="molecule type" value="Genomic_DNA"/>
</dbReference>
<keyword evidence="7" id="KW-0653">Protein transport</keyword>
<keyword evidence="5" id="KW-1133">Transmembrane helix</keyword>
<sequence>MAKKTPEINATSTADIAFLLLVFFLATTTMNVDSGIYRRLPPYQPDNTEAPKYAKRNILQVLVNRNNQLAINGELADVSTLKDRTIEFVLNPNNSEDLPQKEIKTIDLFGPVEVSKGIVSLQSDKGTSYEMYIAVQDQLTSAYNELRNRKANEKWGKNFDELNEDQKEAVRKVVPMQISEAEPKNIGGKK</sequence>
<keyword evidence="4 7" id="KW-0812">Transmembrane</keyword>
<dbReference type="GO" id="GO:0005886">
    <property type="term" value="C:plasma membrane"/>
    <property type="evidence" value="ECO:0007669"/>
    <property type="project" value="UniProtKB-SubCell"/>
</dbReference>
<dbReference type="GeneID" id="61276045"/>
<evidence type="ECO:0000313" key="11">
    <source>
        <dbReference type="EMBL" id="RGY09786.1"/>
    </source>
</evidence>
<evidence type="ECO:0000256" key="4">
    <source>
        <dbReference type="ARBA" id="ARBA00022692"/>
    </source>
</evidence>
<proteinExistence type="inferred from homology"/>
<evidence type="ECO:0000313" key="8">
    <source>
        <dbReference type="EMBL" id="MCG4958312.1"/>
    </source>
</evidence>
<evidence type="ECO:0000256" key="2">
    <source>
        <dbReference type="ARBA" id="ARBA00005811"/>
    </source>
</evidence>
<organism evidence="11 13">
    <name type="scientific">Odoribacter splanchnicus</name>
    <dbReference type="NCBI Taxonomy" id="28118"/>
    <lineage>
        <taxon>Bacteria</taxon>
        <taxon>Pseudomonadati</taxon>
        <taxon>Bacteroidota</taxon>
        <taxon>Bacteroidia</taxon>
        <taxon>Bacteroidales</taxon>
        <taxon>Odoribacteraceae</taxon>
        <taxon>Odoribacter</taxon>
    </lineage>
</organism>
<evidence type="ECO:0000313" key="13">
    <source>
        <dbReference type="Proteomes" id="UP000284434"/>
    </source>
</evidence>
<evidence type="ECO:0000313" key="9">
    <source>
        <dbReference type="EMBL" id="MDB9222015.1"/>
    </source>
</evidence>
<dbReference type="Proteomes" id="UP001212263">
    <property type="component" value="Unassembled WGS sequence"/>
</dbReference>
<dbReference type="Proteomes" id="UP001199750">
    <property type="component" value="Unassembled WGS sequence"/>
</dbReference>
<dbReference type="Pfam" id="PF02472">
    <property type="entry name" value="ExbD"/>
    <property type="match status" value="1"/>
</dbReference>
<accession>A0A3D4Z7N7</accession>
<evidence type="ECO:0000256" key="6">
    <source>
        <dbReference type="ARBA" id="ARBA00023136"/>
    </source>
</evidence>